<dbReference type="GO" id="GO:0008800">
    <property type="term" value="F:beta-lactamase activity"/>
    <property type="evidence" value="ECO:0007669"/>
    <property type="project" value="UniProtKB-EC"/>
</dbReference>
<dbReference type="SMART" id="SM00671">
    <property type="entry name" value="SEL1"/>
    <property type="match status" value="7"/>
</dbReference>
<protein>
    <submittedName>
        <fullName evidence="1">TPR repeat protein</fullName>
        <ecNumber evidence="1">3.5.2.6</ecNumber>
    </submittedName>
</protein>
<dbReference type="OrthoDB" id="5654450at2"/>
<reference evidence="1 2" key="1">
    <citation type="submission" date="2018-06" db="EMBL/GenBank/DDBJ databases">
        <authorList>
            <consortium name="Pathogen Informatics"/>
            <person name="Doyle S."/>
        </authorList>
    </citation>
    <scope>NUCLEOTIDE SEQUENCE [LARGE SCALE GENOMIC DNA]</scope>
    <source>
        <strain evidence="1 2">NCTC13315</strain>
    </source>
</reference>
<gene>
    <name evidence="1" type="primary">hcpC_1</name>
    <name evidence="1" type="ORF">NCTC13315_01522</name>
</gene>
<keyword evidence="1" id="KW-0378">Hydrolase</keyword>
<dbReference type="InterPro" id="IPR006597">
    <property type="entry name" value="Sel1-like"/>
</dbReference>
<dbReference type="Gene3D" id="1.25.40.10">
    <property type="entry name" value="Tetratricopeptide repeat domain"/>
    <property type="match status" value="1"/>
</dbReference>
<sequence>MLFNETYPYSVVATSPYVQAKLVTQVAQELLEGNYTKFSLLTQTFHSAAFKANIETDLTLQYVINTIRVQCQEKSASCSHAMVLDGLLYFFGIDCPTDYQKASHLFDEAVKLKNPYAMNRRALMQQNGQGGPVDYDAAIALYEEAMKLGHAGAMYHRALMYRNGQGGPVNYDAMIALYNDAIKLGHAGAMYNRALMHQCGQGGPVNYAAAIALYEEAIKLNDAEAMNNRASMHQNGQGGPIDYDKAIELYNDAINLGNAEAMNNRALMHCLGQGGAVNHDEAIRLYEEAIKLGNGTAMSNRARMHQMGRGGPIDLPQAIRLYECAIRHDFTRIQEYLNQLIITAETAKPLLDLIWDDLLAGKSFSDHTLSALNQFCKEDIMARLKASPLATSLTFLKQLKINPNHPLTVILNKSSGNLIESLINCARSLMGQSVKANHESKEFKAFMAGARSLLEARVTFFWEGSKKAENSSLNALPPELKKHIFSFVQPGVELDKEHEYDNLTSPAA</sequence>
<dbReference type="PANTHER" id="PTHR11102">
    <property type="entry name" value="SEL-1-LIKE PROTEIN"/>
    <property type="match status" value="1"/>
</dbReference>
<dbReference type="PANTHER" id="PTHR11102:SF160">
    <property type="entry name" value="ERAD-ASSOCIATED E3 UBIQUITIN-PROTEIN LIGASE COMPONENT HRD3"/>
    <property type="match status" value="1"/>
</dbReference>
<dbReference type="SUPFAM" id="SSF81901">
    <property type="entry name" value="HCP-like"/>
    <property type="match status" value="2"/>
</dbReference>
<dbReference type="InterPro" id="IPR011990">
    <property type="entry name" value="TPR-like_helical_dom_sf"/>
</dbReference>
<name>A0A378I1C7_9GAMM</name>
<dbReference type="Proteomes" id="UP000254968">
    <property type="component" value="Unassembled WGS sequence"/>
</dbReference>
<organism evidence="1 2">
    <name type="scientific">Legionella beliardensis</name>
    <dbReference type="NCBI Taxonomy" id="91822"/>
    <lineage>
        <taxon>Bacteria</taxon>
        <taxon>Pseudomonadati</taxon>
        <taxon>Pseudomonadota</taxon>
        <taxon>Gammaproteobacteria</taxon>
        <taxon>Legionellales</taxon>
        <taxon>Legionellaceae</taxon>
        <taxon>Legionella</taxon>
    </lineage>
</organism>
<accession>A0A378I1C7</accession>
<dbReference type="RefSeq" id="WP_115302693.1">
    <property type="nucleotide sequence ID" value="NZ_CAAAHO010000004.1"/>
</dbReference>
<evidence type="ECO:0000313" key="1">
    <source>
        <dbReference type="EMBL" id="STX28988.1"/>
    </source>
</evidence>
<evidence type="ECO:0000313" key="2">
    <source>
        <dbReference type="Proteomes" id="UP000254968"/>
    </source>
</evidence>
<dbReference type="Pfam" id="PF08238">
    <property type="entry name" value="Sel1"/>
    <property type="match status" value="7"/>
</dbReference>
<keyword evidence="2" id="KW-1185">Reference proteome</keyword>
<dbReference type="InterPro" id="IPR050767">
    <property type="entry name" value="Sel1_AlgK"/>
</dbReference>
<proteinExistence type="predicted"/>
<dbReference type="AlphaFoldDB" id="A0A378I1C7"/>
<dbReference type="EMBL" id="UGNV01000001">
    <property type="protein sequence ID" value="STX28988.1"/>
    <property type="molecule type" value="Genomic_DNA"/>
</dbReference>
<dbReference type="EC" id="3.5.2.6" evidence="1"/>